<dbReference type="NCBIfam" id="TIGR01777">
    <property type="entry name" value="yfcH"/>
    <property type="match status" value="1"/>
</dbReference>
<proteinExistence type="inferred from homology"/>
<evidence type="ECO:0000259" key="2">
    <source>
        <dbReference type="Pfam" id="PF01370"/>
    </source>
</evidence>
<dbReference type="EMBL" id="DRMH01000113">
    <property type="protein sequence ID" value="HFC98464.1"/>
    <property type="molecule type" value="Genomic_DNA"/>
</dbReference>
<organism evidence="4">
    <name type="scientific">Thermosulfurimonas dismutans</name>
    <dbReference type="NCBI Taxonomy" id="999894"/>
    <lineage>
        <taxon>Bacteria</taxon>
        <taxon>Pseudomonadati</taxon>
        <taxon>Thermodesulfobacteriota</taxon>
        <taxon>Thermodesulfobacteria</taxon>
        <taxon>Thermodesulfobacteriales</taxon>
        <taxon>Thermodesulfobacteriaceae</taxon>
        <taxon>Thermosulfurimonas</taxon>
    </lineage>
</organism>
<dbReference type="PANTHER" id="PTHR11092:SF0">
    <property type="entry name" value="EPIMERASE FAMILY PROTEIN SDR39U1"/>
    <property type="match status" value="1"/>
</dbReference>
<dbReference type="AlphaFoldDB" id="A0A7C3GVV8"/>
<dbReference type="Pfam" id="PF01370">
    <property type="entry name" value="Epimerase"/>
    <property type="match status" value="1"/>
</dbReference>
<reference evidence="4" key="1">
    <citation type="journal article" date="2020" name="mSystems">
        <title>Genome- and Community-Level Interaction Insights into Carbon Utilization and Element Cycling Functions of Hydrothermarchaeota in Hydrothermal Sediment.</title>
        <authorList>
            <person name="Zhou Z."/>
            <person name="Liu Y."/>
            <person name="Xu W."/>
            <person name="Pan J."/>
            <person name="Luo Z.H."/>
            <person name="Li M."/>
        </authorList>
    </citation>
    <scope>NUCLEOTIDE SEQUENCE [LARGE SCALE GENOMIC DNA]</scope>
    <source>
        <strain evidence="4">HyVt-483</strain>
    </source>
</reference>
<protein>
    <submittedName>
        <fullName evidence="4">TIGR01777 family protein</fullName>
    </submittedName>
</protein>
<dbReference type="InterPro" id="IPR036291">
    <property type="entry name" value="NAD(P)-bd_dom_sf"/>
</dbReference>
<evidence type="ECO:0000256" key="1">
    <source>
        <dbReference type="ARBA" id="ARBA00009353"/>
    </source>
</evidence>
<dbReference type="PANTHER" id="PTHR11092">
    <property type="entry name" value="SUGAR NUCLEOTIDE EPIMERASE RELATED"/>
    <property type="match status" value="1"/>
</dbReference>
<dbReference type="Pfam" id="PF08338">
    <property type="entry name" value="DUF1731"/>
    <property type="match status" value="1"/>
</dbReference>
<dbReference type="SUPFAM" id="SSF51735">
    <property type="entry name" value="NAD(P)-binding Rossmann-fold domains"/>
    <property type="match status" value="1"/>
</dbReference>
<dbReference type="InterPro" id="IPR013549">
    <property type="entry name" value="DUF1731"/>
</dbReference>
<gene>
    <name evidence="4" type="ORF">ENJ40_08430</name>
</gene>
<name>A0A7C3GVV8_9BACT</name>
<dbReference type="Proteomes" id="UP000886043">
    <property type="component" value="Unassembled WGS sequence"/>
</dbReference>
<comment type="caution">
    <text evidence="4">The sequence shown here is derived from an EMBL/GenBank/DDBJ whole genome shotgun (WGS) entry which is preliminary data.</text>
</comment>
<dbReference type="InterPro" id="IPR001509">
    <property type="entry name" value="Epimerase_deHydtase"/>
</dbReference>
<evidence type="ECO:0000313" key="4">
    <source>
        <dbReference type="EMBL" id="HFC98464.1"/>
    </source>
</evidence>
<dbReference type="CDD" id="cd05242">
    <property type="entry name" value="SDR_a8"/>
    <property type="match status" value="1"/>
</dbReference>
<accession>A0A7C3GVV8</accession>
<sequence length="303" mass="33386">MKRVFVLGGTGFIGRHLLRALKERGYEVYALVRSRSRIALLPPGVRPVPGDPLRPGDWQREAASCEAGINLAGANIFRRWNEEYKRLLRESRILSTRFLGEALPEGATLINASAVGYYGDCGEEEVAEDHPPGQDFLARLCTDWEREALALENKGCRVAISRFGIVLGNDGGALLKMLPAFRLGLGGPIGNGQQWFPWIHIADVVSGLIFLLDNPEARGPFNFVAPEAVRQRDFARMLGKVLHRPALIPAPVRLLRLVFGEVASVLTAGCRARPRRLLDLGYTFLFPGLKEALENLLQKGGKA</sequence>
<feature type="domain" description="NAD-dependent epimerase/dehydratase" evidence="2">
    <location>
        <begin position="4"/>
        <end position="218"/>
    </location>
</feature>
<dbReference type="Gene3D" id="3.40.50.720">
    <property type="entry name" value="NAD(P)-binding Rossmann-like Domain"/>
    <property type="match status" value="1"/>
</dbReference>
<dbReference type="InterPro" id="IPR010099">
    <property type="entry name" value="SDR39U1"/>
</dbReference>
<feature type="domain" description="DUF1731" evidence="3">
    <location>
        <begin position="251"/>
        <end position="296"/>
    </location>
</feature>
<comment type="similarity">
    <text evidence="1">Belongs to the NAD(P)-dependent epimerase/dehydratase family. SDR39U1 subfamily.</text>
</comment>
<evidence type="ECO:0000259" key="3">
    <source>
        <dbReference type="Pfam" id="PF08338"/>
    </source>
</evidence>